<dbReference type="InterPro" id="IPR020846">
    <property type="entry name" value="MFS_dom"/>
</dbReference>
<dbReference type="OrthoDB" id="2985014at2759"/>
<dbReference type="InterPro" id="IPR011701">
    <property type="entry name" value="MFS"/>
</dbReference>
<dbReference type="Gene3D" id="1.20.1250.20">
    <property type="entry name" value="MFS general substrate transporter like domains"/>
    <property type="match status" value="2"/>
</dbReference>
<feature type="transmembrane region" description="Helical" evidence="6">
    <location>
        <begin position="355"/>
        <end position="375"/>
    </location>
</feature>
<comment type="subcellular location">
    <subcellularLocation>
        <location evidence="1">Membrane</location>
        <topology evidence="1">Multi-pass membrane protein</topology>
    </subcellularLocation>
</comment>
<feature type="transmembrane region" description="Helical" evidence="6">
    <location>
        <begin position="381"/>
        <end position="402"/>
    </location>
</feature>
<reference evidence="8 9" key="1">
    <citation type="submission" date="2016-04" db="EMBL/GenBank/DDBJ databases">
        <title>A degradative enzymes factory behind the ericoid mycorrhizal symbiosis.</title>
        <authorList>
            <consortium name="DOE Joint Genome Institute"/>
            <person name="Martino E."/>
            <person name="Morin E."/>
            <person name="Grelet G."/>
            <person name="Kuo A."/>
            <person name="Kohler A."/>
            <person name="Daghino S."/>
            <person name="Barry K."/>
            <person name="Choi C."/>
            <person name="Cichocki N."/>
            <person name="Clum A."/>
            <person name="Copeland A."/>
            <person name="Hainaut M."/>
            <person name="Haridas S."/>
            <person name="Labutti K."/>
            <person name="Lindquist E."/>
            <person name="Lipzen A."/>
            <person name="Khouja H.-R."/>
            <person name="Murat C."/>
            <person name="Ohm R."/>
            <person name="Olson A."/>
            <person name="Spatafora J."/>
            <person name="Veneault-Fourrey C."/>
            <person name="Henrissat B."/>
            <person name="Grigoriev I."/>
            <person name="Martin F."/>
            <person name="Perotto S."/>
        </authorList>
    </citation>
    <scope>NUCLEOTIDE SEQUENCE [LARGE SCALE GENOMIC DNA]</scope>
    <source>
        <strain evidence="8 9">F</strain>
    </source>
</reference>
<dbReference type="SUPFAM" id="SSF103473">
    <property type="entry name" value="MFS general substrate transporter"/>
    <property type="match status" value="1"/>
</dbReference>
<dbReference type="Pfam" id="PF07690">
    <property type="entry name" value="MFS_1"/>
    <property type="match status" value="1"/>
</dbReference>
<dbReference type="EMBL" id="KZ613947">
    <property type="protein sequence ID" value="PMD38919.1"/>
    <property type="molecule type" value="Genomic_DNA"/>
</dbReference>
<feature type="transmembrane region" description="Helical" evidence="6">
    <location>
        <begin position="56"/>
        <end position="73"/>
    </location>
</feature>
<dbReference type="FunFam" id="1.20.1250.20:FF:000013">
    <property type="entry name" value="MFS general substrate transporter"/>
    <property type="match status" value="1"/>
</dbReference>
<dbReference type="Proteomes" id="UP000235786">
    <property type="component" value="Unassembled WGS sequence"/>
</dbReference>
<evidence type="ECO:0000256" key="2">
    <source>
        <dbReference type="ARBA" id="ARBA00022448"/>
    </source>
</evidence>
<dbReference type="PROSITE" id="PS50850">
    <property type="entry name" value="MFS"/>
    <property type="match status" value="1"/>
</dbReference>
<feature type="transmembrane region" description="Helical" evidence="6">
    <location>
        <begin position="152"/>
        <end position="174"/>
    </location>
</feature>
<organism evidence="8 9">
    <name type="scientific">Hyaloscypha variabilis (strain UAMH 11265 / GT02V1 / F)</name>
    <name type="common">Meliniomyces variabilis</name>
    <dbReference type="NCBI Taxonomy" id="1149755"/>
    <lineage>
        <taxon>Eukaryota</taxon>
        <taxon>Fungi</taxon>
        <taxon>Dikarya</taxon>
        <taxon>Ascomycota</taxon>
        <taxon>Pezizomycotina</taxon>
        <taxon>Leotiomycetes</taxon>
        <taxon>Helotiales</taxon>
        <taxon>Hyaloscyphaceae</taxon>
        <taxon>Hyaloscypha</taxon>
        <taxon>Hyaloscypha variabilis</taxon>
    </lineage>
</organism>
<evidence type="ECO:0000256" key="3">
    <source>
        <dbReference type="ARBA" id="ARBA00022692"/>
    </source>
</evidence>
<feature type="transmembrane region" description="Helical" evidence="6">
    <location>
        <begin position="414"/>
        <end position="435"/>
    </location>
</feature>
<keyword evidence="2" id="KW-0813">Transport</keyword>
<dbReference type="AlphaFoldDB" id="A0A2J6RK92"/>
<protein>
    <submittedName>
        <fullName evidence="8">MFS general substrate transporter</fullName>
    </submittedName>
</protein>
<feature type="transmembrane region" description="Helical" evidence="6">
    <location>
        <begin position="125"/>
        <end position="146"/>
    </location>
</feature>
<evidence type="ECO:0000259" key="7">
    <source>
        <dbReference type="PROSITE" id="PS50850"/>
    </source>
</evidence>
<accession>A0A2J6RK92</accession>
<proteinExistence type="predicted"/>
<keyword evidence="9" id="KW-1185">Reference proteome</keyword>
<name>A0A2J6RK92_HYAVF</name>
<dbReference type="GO" id="GO:0016020">
    <property type="term" value="C:membrane"/>
    <property type="evidence" value="ECO:0007669"/>
    <property type="project" value="UniProtKB-SubCell"/>
</dbReference>
<evidence type="ECO:0000313" key="9">
    <source>
        <dbReference type="Proteomes" id="UP000235786"/>
    </source>
</evidence>
<feature type="transmembrane region" description="Helical" evidence="6">
    <location>
        <begin position="325"/>
        <end position="343"/>
    </location>
</feature>
<dbReference type="PANTHER" id="PTHR43791:SF50">
    <property type="entry name" value="TRANSPORTER, PUTATIVE (AFU_ORTHOLOGUE AFUA_2G00840)-RELATED"/>
    <property type="match status" value="1"/>
</dbReference>
<feature type="transmembrane region" description="Helical" evidence="6">
    <location>
        <begin position="99"/>
        <end position="118"/>
    </location>
</feature>
<evidence type="ECO:0000256" key="1">
    <source>
        <dbReference type="ARBA" id="ARBA00004141"/>
    </source>
</evidence>
<sequence length="506" mass="56224">MSVRKTDSGSNSLTEANDLKVPYAEGIVEGEPGVATNGDSAWVIDHHAERVLCRKFDYRLLPVLALMYLFNALDKGNLGNAKTDHMDTDLHFKGNQYNIILSVFYVPYVLGAPPIAMLGKKFGPATVLPILMGCFGAFTLLTVAANNFAGMLVLRIFLGLSESAFFPLVIYYLTTFYRRGELARRLAIFYAASNIANAFSGLLAFGVFRINDTHLYSWRYLFLIEGSLTFLFAIFAFFYLPGNASSARFLNEEEKKLAYHRIQVDSSSIVNEKFNLKDSLKIFKQPTTYAFLAIEICLGVPLQSVSLFLPQIVGRLGYSTVKTNLYTVAPNISGAVMLLILAFTSDYTRHRGPFIVLGFTFTFIGMIIYATIDVIQKTHIAYFATFMMCWGTSAPSVLLSTWYNNNVPHEGRRVVLTSIGVPLANVMGLVSSNIFTPASAPKYIPALATTAAFGATGALLAGLLSLFMVYDNRRRDHKLGRKLDIRETPTELLRDGPSVPEFRWFL</sequence>
<feature type="transmembrane region" description="Helical" evidence="6">
    <location>
        <begin position="186"/>
        <end position="208"/>
    </location>
</feature>
<gene>
    <name evidence="8" type="ORF">L207DRAFT_584319</name>
</gene>
<feature type="transmembrane region" description="Helical" evidence="6">
    <location>
        <begin position="289"/>
        <end position="313"/>
    </location>
</feature>
<keyword evidence="4 6" id="KW-1133">Transmembrane helix</keyword>
<keyword evidence="5 6" id="KW-0472">Membrane</keyword>
<dbReference type="PANTHER" id="PTHR43791">
    <property type="entry name" value="PERMEASE-RELATED"/>
    <property type="match status" value="1"/>
</dbReference>
<dbReference type="InterPro" id="IPR036259">
    <property type="entry name" value="MFS_trans_sf"/>
</dbReference>
<evidence type="ECO:0000256" key="5">
    <source>
        <dbReference type="ARBA" id="ARBA00023136"/>
    </source>
</evidence>
<keyword evidence="3 6" id="KW-0812">Transmembrane</keyword>
<feature type="transmembrane region" description="Helical" evidence="6">
    <location>
        <begin position="447"/>
        <end position="470"/>
    </location>
</feature>
<feature type="transmembrane region" description="Helical" evidence="6">
    <location>
        <begin position="220"/>
        <end position="240"/>
    </location>
</feature>
<dbReference type="GO" id="GO:0022857">
    <property type="term" value="F:transmembrane transporter activity"/>
    <property type="evidence" value="ECO:0007669"/>
    <property type="project" value="InterPro"/>
</dbReference>
<evidence type="ECO:0000256" key="4">
    <source>
        <dbReference type="ARBA" id="ARBA00022989"/>
    </source>
</evidence>
<evidence type="ECO:0000256" key="6">
    <source>
        <dbReference type="SAM" id="Phobius"/>
    </source>
</evidence>
<evidence type="ECO:0000313" key="8">
    <source>
        <dbReference type="EMBL" id="PMD38919.1"/>
    </source>
</evidence>
<dbReference type="FunFam" id="1.20.1250.20:FF:000188">
    <property type="entry name" value="MFS general substrate transporter"/>
    <property type="match status" value="1"/>
</dbReference>
<feature type="domain" description="Major facilitator superfamily (MFS) profile" evidence="7">
    <location>
        <begin position="60"/>
        <end position="473"/>
    </location>
</feature>